<dbReference type="AlphaFoldDB" id="D8PGL0"/>
<dbReference type="InterPro" id="IPR036736">
    <property type="entry name" value="ACP-like_sf"/>
</dbReference>
<evidence type="ECO:0000313" key="3">
    <source>
        <dbReference type="Proteomes" id="UP000001660"/>
    </source>
</evidence>
<evidence type="ECO:0000259" key="1">
    <source>
        <dbReference type="Pfam" id="PF00550"/>
    </source>
</evidence>
<keyword evidence="3" id="KW-1185">Reference proteome</keyword>
<sequence length="90" mass="9948">MRTAQETALAKHITEWVKRGRSTNGVDVPDFSEDTDLIAAGILDSRGFIEMMLEVEQQTGNRIDLNDIDPSEFTTIKGLCRCAMSQASPC</sequence>
<dbReference type="EMBL" id="FP929003">
    <property type="protein sequence ID" value="CBK42397.1"/>
    <property type="molecule type" value="Genomic_DNA"/>
</dbReference>
<protein>
    <submittedName>
        <fullName evidence="2">Putative D-alanine-poly(Phosphoribitol) ligase, subunit 2 (Modular protein)</fullName>
        <ecNumber evidence="2">6.1.1.13</ecNumber>
    </submittedName>
</protein>
<reference evidence="2 3" key="1">
    <citation type="journal article" date="2010" name="Proc. Natl. Acad. Sci. U.S.A.">
        <title>A Nitrospira metagenome illuminates the physiology and evolution of globally important nitrite-oxidizing bacteria.</title>
        <authorList>
            <person name="Lucker S."/>
            <person name="Wagner M."/>
            <person name="Maixner F."/>
            <person name="Pelletier E."/>
            <person name="Koch H."/>
            <person name="Vacherie B."/>
            <person name="Rattei T."/>
            <person name="Sinninghe Damste J."/>
            <person name="Spieck E."/>
            <person name="Le Paslier D."/>
            <person name="Daims H."/>
        </authorList>
    </citation>
    <scope>NUCLEOTIDE SEQUENCE [LARGE SCALE GENOMIC DNA]</scope>
</reference>
<dbReference type="Pfam" id="PF00550">
    <property type="entry name" value="PP-binding"/>
    <property type="match status" value="1"/>
</dbReference>
<dbReference type="Gene3D" id="1.10.1200.10">
    <property type="entry name" value="ACP-like"/>
    <property type="match status" value="1"/>
</dbReference>
<organism evidence="2 3">
    <name type="scientific">Nitrospira defluvii</name>
    <dbReference type="NCBI Taxonomy" id="330214"/>
    <lineage>
        <taxon>Bacteria</taxon>
        <taxon>Pseudomonadati</taxon>
        <taxon>Nitrospirota</taxon>
        <taxon>Nitrospiria</taxon>
        <taxon>Nitrospirales</taxon>
        <taxon>Nitrospiraceae</taxon>
        <taxon>Nitrospira</taxon>
    </lineage>
</organism>
<dbReference type="SUPFAM" id="SSF47336">
    <property type="entry name" value="ACP-like"/>
    <property type="match status" value="1"/>
</dbReference>
<dbReference type="eggNOG" id="COG0236">
    <property type="taxonomic scope" value="Bacteria"/>
</dbReference>
<dbReference type="KEGG" id="nde:NIDE2691"/>
<dbReference type="STRING" id="330214.NIDE2691"/>
<evidence type="ECO:0000313" key="2">
    <source>
        <dbReference type="EMBL" id="CBK42397.1"/>
    </source>
</evidence>
<dbReference type="Proteomes" id="UP000001660">
    <property type="component" value="Chromosome"/>
</dbReference>
<dbReference type="OrthoDB" id="2625323at2"/>
<keyword evidence="2" id="KW-0436">Ligase</keyword>
<proteinExistence type="predicted"/>
<dbReference type="GO" id="GO:0016874">
    <property type="term" value="F:ligase activity"/>
    <property type="evidence" value="ECO:0007669"/>
    <property type="project" value="UniProtKB-KW"/>
</dbReference>
<dbReference type="EC" id="6.1.1.13" evidence="2"/>
<accession>D8PGL0</accession>
<feature type="domain" description="Carrier" evidence="1">
    <location>
        <begin position="25"/>
        <end position="82"/>
    </location>
</feature>
<dbReference type="HOGENOM" id="CLU_2435399_0_0_0"/>
<dbReference type="InterPro" id="IPR009081">
    <property type="entry name" value="PP-bd_ACP"/>
</dbReference>
<name>D8PGL0_9BACT</name>
<gene>
    <name evidence="2" type="ORF">NIDE2691</name>
</gene>